<reference evidence="3" key="1">
    <citation type="journal article" date="2019" name="Int. J. Syst. Evol. Microbiol.">
        <title>The Global Catalogue of Microorganisms (GCM) 10K type strain sequencing project: providing services to taxonomists for standard genome sequencing and annotation.</title>
        <authorList>
            <consortium name="The Broad Institute Genomics Platform"/>
            <consortium name="The Broad Institute Genome Sequencing Center for Infectious Disease"/>
            <person name="Wu L."/>
            <person name="Ma J."/>
        </authorList>
    </citation>
    <scope>NUCLEOTIDE SEQUENCE [LARGE SCALE GENOMIC DNA]</scope>
    <source>
        <strain evidence="3">NBRC 112502</strain>
    </source>
</reference>
<dbReference type="RefSeq" id="WP_284257228.1">
    <property type="nucleotide sequence ID" value="NZ_BSOS01000025.1"/>
</dbReference>
<dbReference type="NCBIfam" id="TIGR01730">
    <property type="entry name" value="RND_mfp"/>
    <property type="match status" value="1"/>
</dbReference>
<evidence type="ECO:0000313" key="3">
    <source>
        <dbReference type="Proteomes" id="UP001156641"/>
    </source>
</evidence>
<proteinExistence type="inferred from homology"/>
<keyword evidence="3" id="KW-1185">Reference proteome</keyword>
<evidence type="ECO:0000256" key="1">
    <source>
        <dbReference type="ARBA" id="ARBA00009477"/>
    </source>
</evidence>
<dbReference type="Gene3D" id="2.40.420.20">
    <property type="match status" value="1"/>
</dbReference>
<evidence type="ECO:0000313" key="2">
    <source>
        <dbReference type="EMBL" id="GLR66531.1"/>
    </source>
</evidence>
<comment type="caution">
    <text evidence="2">The sequence shown here is derived from an EMBL/GenBank/DDBJ whole genome shotgun (WGS) entry which is preliminary data.</text>
</comment>
<protein>
    <recommendedName>
        <fullName evidence="4">RND efflux pump membrane fusion protein barrel-sandwich domain-containing protein</fullName>
    </recommendedName>
</protein>
<sequence length="353" mass="34434">MKFVRPWMLLAVVILAGAAWWVFAPGPVANVAAAPSVLVSTMKLEPGSLPATVTAYGSVAAGPGAEQTLSTQASGVVGNVAVSLGQSVAAGQVLATLAADAPSVAELRKARDAVAAAQAARAHVAALLASHLATNADLAAADQAVGDADGALKALQAAGAGRTRNIVAPFAGVVSAVLVAPGSIQPAGSGLLRLAESGHMVAVTGVTPAQAGAIAPGDAAKITLLNDGGAVVDGQVALVAAMPNPQSGLQDVTLAPQGALPLGAPVEAVITTGQLNGYVVPRDAVQSDAQGSYVFQLDARNIAHRVAVQITGNADGQSVLAAAGLNPALPLVTVGAYQLDDGTAVRLAGGAGN</sequence>
<accession>A0ABQ6A271</accession>
<dbReference type="Proteomes" id="UP001156641">
    <property type="component" value="Unassembled WGS sequence"/>
</dbReference>
<dbReference type="Gene3D" id="2.40.50.100">
    <property type="match status" value="1"/>
</dbReference>
<gene>
    <name evidence="2" type="ORF">GCM10010909_12110</name>
</gene>
<name>A0ABQ6A271_9PROT</name>
<dbReference type="InterPro" id="IPR006143">
    <property type="entry name" value="RND_pump_MFP"/>
</dbReference>
<dbReference type="SUPFAM" id="SSF111369">
    <property type="entry name" value="HlyD-like secretion proteins"/>
    <property type="match status" value="1"/>
</dbReference>
<dbReference type="EMBL" id="BSOS01000025">
    <property type="protein sequence ID" value="GLR66531.1"/>
    <property type="molecule type" value="Genomic_DNA"/>
</dbReference>
<organism evidence="2 3">
    <name type="scientific">Acidocella aquatica</name>
    <dbReference type="NCBI Taxonomy" id="1922313"/>
    <lineage>
        <taxon>Bacteria</taxon>
        <taxon>Pseudomonadati</taxon>
        <taxon>Pseudomonadota</taxon>
        <taxon>Alphaproteobacteria</taxon>
        <taxon>Acetobacterales</taxon>
        <taxon>Acidocellaceae</taxon>
        <taxon>Acidocella</taxon>
    </lineage>
</organism>
<evidence type="ECO:0008006" key="4">
    <source>
        <dbReference type="Google" id="ProtNLM"/>
    </source>
</evidence>
<comment type="similarity">
    <text evidence="1">Belongs to the membrane fusion protein (MFP) (TC 8.A.1) family.</text>
</comment>
<dbReference type="PANTHER" id="PTHR30469">
    <property type="entry name" value="MULTIDRUG RESISTANCE PROTEIN MDTA"/>
    <property type="match status" value="1"/>
</dbReference>
<dbReference type="PANTHER" id="PTHR30469:SF15">
    <property type="entry name" value="HLYD FAMILY OF SECRETION PROTEINS"/>
    <property type="match status" value="1"/>
</dbReference>